<name>A0ABD2WSD4_9HYME</name>
<dbReference type="Proteomes" id="UP001627154">
    <property type="component" value="Unassembled WGS sequence"/>
</dbReference>
<keyword evidence="3" id="KW-1185">Reference proteome</keyword>
<organism evidence="2 3">
    <name type="scientific">Trichogramma kaykai</name>
    <dbReference type="NCBI Taxonomy" id="54128"/>
    <lineage>
        <taxon>Eukaryota</taxon>
        <taxon>Metazoa</taxon>
        <taxon>Ecdysozoa</taxon>
        <taxon>Arthropoda</taxon>
        <taxon>Hexapoda</taxon>
        <taxon>Insecta</taxon>
        <taxon>Pterygota</taxon>
        <taxon>Neoptera</taxon>
        <taxon>Endopterygota</taxon>
        <taxon>Hymenoptera</taxon>
        <taxon>Apocrita</taxon>
        <taxon>Proctotrupomorpha</taxon>
        <taxon>Chalcidoidea</taxon>
        <taxon>Trichogrammatidae</taxon>
        <taxon>Trichogramma</taxon>
    </lineage>
</organism>
<evidence type="ECO:0000256" key="1">
    <source>
        <dbReference type="SAM" id="MobiDB-lite"/>
    </source>
</evidence>
<gene>
    <name evidence="2" type="ORF">TKK_009911</name>
</gene>
<sequence>MSEDRRQNPLANQAGKEKNHNRLYTLPYDDSEKIKVCQTMFVNTLGISRSVVNTVMNKLKNGEVDLIDKRGKNEKTAKKIPLTTTENVIEYINSFIRVESHNSRKDSNREYLEEDLSITAMYRLYKEWAQENGKTVASQV</sequence>
<comment type="caution">
    <text evidence="2">The sequence shown here is derived from an EMBL/GenBank/DDBJ whole genome shotgun (WGS) entry which is preliminary data.</text>
</comment>
<accession>A0ABD2WSD4</accession>
<proteinExistence type="predicted"/>
<dbReference type="EMBL" id="JBJJXI010000074">
    <property type="protein sequence ID" value="KAL3396038.1"/>
    <property type="molecule type" value="Genomic_DNA"/>
</dbReference>
<dbReference type="AlphaFoldDB" id="A0ABD2WSD4"/>
<protein>
    <submittedName>
        <fullName evidence="2">Uncharacterized protein</fullName>
    </submittedName>
</protein>
<evidence type="ECO:0000313" key="3">
    <source>
        <dbReference type="Proteomes" id="UP001627154"/>
    </source>
</evidence>
<feature type="region of interest" description="Disordered" evidence="1">
    <location>
        <begin position="1"/>
        <end position="21"/>
    </location>
</feature>
<dbReference type="PANTHER" id="PTHR10773:SF19">
    <property type="match status" value="1"/>
</dbReference>
<reference evidence="2 3" key="1">
    <citation type="journal article" date="2024" name="bioRxiv">
        <title>A reference genome for Trichogramma kaykai: A tiny desert-dwelling parasitoid wasp with competing sex-ratio distorters.</title>
        <authorList>
            <person name="Culotta J."/>
            <person name="Lindsey A.R."/>
        </authorList>
    </citation>
    <scope>NUCLEOTIDE SEQUENCE [LARGE SCALE GENOMIC DNA]</scope>
    <source>
        <strain evidence="2 3">KSX58</strain>
    </source>
</reference>
<evidence type="ECO:0000313" key="2">
    <source>
        <dbReference type="EMBL" id="KAL3396038.1"/>
    </source>
</evidence>
<dbReference type="PANTHER" id="PTHR10773">
    <property type="entry name" value="DNA-DIRECTED RNA POLYMERASES I, II, AND III SUBUNIT RPABC2"/>
    <property type="match status" value="1"/>
</dbReference>